<dbReference type="NCBIfam" id="TIGR03447">
    <property type="entry name" value="mycothiol_MshC"/>
    <property type="match status" value="1"/>
</dbReference>
<dbReference type="PANTHER" id="PTHR10890">
    <property type="entry name" value="CYSTEINYL-TRNA SYNTHETASE"/>
    <property type="match status" value="1"/>
</dbReference>
<feature type="binding site" evidence="10">
    <location>
        <position position="58"/>
    </location>
    <ligand>
        <name>L-cysteinyl-5'-AMP</name>
        <dbReference type="ChEBI" id="CHEBI:144924"/>
    </ligand>
</feature>
<dbReference type="InterPro" id="IPR024909">
    <property type="entry name" value="Cys-tRNA/MSH_ligase"/>
</dbReference>
<evidence type="ECO:0000256" key="8">
    <source>
        <dbReference type="ARBA" id="ARBA00022840"/>
    </source>
</evidence>
<evidence type="ECO:0000313" key="14">
    <source>
        <dbReference type="Proteomes" id="UP001387100"/>
    </source>
</evidence>
<sequence>MKSWTSPHLPSLPGRGGPVSLHDSASRSVRATTPGEVAGLYVCGITPYDATHMGHASTYLAFDLLVRAWRDAGHRVQYVQNVTDVDDPLLERATATGEDWRDLAARETDLYREDMTALSVLPPDVYLGAVETVPRAAAAVRGLVDRDAAYRLASTGDVYFDVRADDRFGGVSGYDAGTMERLFGERGGDPTTPGKRSPLDPVLWRAAREGEPSWDGGDLGPGRPGWHIECVAIALDHLGSGFDVQGGGSDLVFPHHEMGASHAHVLTGSAPYAQLYAHGGMVALDGEKMSKSRGNLVLVSSLRRAGEDPSAVRLAVLSHHYRDDWSWTEDGLSTARERLRRWRAAVAPQRGPDAQHVLDGVRRRLADDLDAPGALAVVDAWVDAQLAQDPAEPQGTATGPALVADVVEALLGVPLRGA</sequence>
<gene>
    <name evidence="10 13" type="primary">mshC</name>
    <name evidence="13" type="ORF">WDZ17_12215</name>
</gene>
<dbReference type="RefSeq" id="WP_339575439.1">
    <property type="nucleotide sequence ID" value="NZ_JBBIAA010000015.1"/>
</dbReference>
<evidence type="ECO:0000259" key="12">
    <source>
        <dbReference type="Pfam" id="PF01406"/>
    </source>
</evidence>
<dbReference type="Gene3D" id="1.20.120.640">
    <property type="entry name" value="Anticodon-binding domain of a subclass of class I aminoacyl-tRNA synthetases"/>
    <property type="match status" value="1"/>
</dbReference>
<feature type="binding site" evidence="10">
    <location>
        <position position="282"/>
    </location>
    <ligand>
        <name>L-cysteinyl-5'-AMP</name>
        <dbReference type="ChEBI" id="CHEBI:144924"/>
    </ligand>
</feature>
<dbReference type="Proteomes" id="UP001387100">
    <property type="component" value="Unassembled WGS sequence"/>
</dbReference>
<name>A0ABU8RLY8_9ACTN</name>
<keyword evidence="6 10" id="KW-0547">Nucleotide-binding</keyword>
<feature type="binding site" evidence="10">
    <location>
        <position position="226"/>
    </location>
    <ligand>
        <name>L-cysteinyl-5'-AMP</name>
        <dbReference type="ChEBI" id="CHEBI:144924"/>
    </ligand>
</feature>
<accession>A0ABU8RLY8</accession>
<proteinExistence type="inferred from homology"/>
<evidence type="ECO:0000256" key="7">
    <source>
        <dbReference type="ARBA" id="ARBA00022833"/>
    </source>
</evidence>
<dbReference type="InterPro" id="IPR032678">
    <property type="entry name" value="tRNA-synt_1_cat_dom"/>
</dbReference>
<keyword evidence="4 10" id="KW-0436">Ligase</keyword>
<feature type="binding site" evidence="10">
    <location>
        <begin position="81"/>
        <end position="83"/>
    </location>
    <ligand>
        <name>L-cysteinyl-5'-AMP</name>
        <dbReference type="ChEBI" id="CHEBI:144924"/>
    </ligand>
</feature>
<dbReference type="HAMAP" id="MF_01697">
    <property type="entry name" value="MshC"/>
    <property type="match status" value="1"/>
</dbReference>
<keyword evidence="7 10" id="KW-0862">Zinc</keyword>
<evidence type="ECO:0000256" key="5">
    <source>
        <dbReference type="ARBA" id="ARBA00022723"/>
    </source>
</evidence>
<evidence type="ECO:0000256" key="3">
    <source>
        <dbReference type="ARBA" id="ARBA00011245"/>
    </source>
</evidence>
<evidence type="ECO:0000256" key="11">
    <source>
        <dbReference type="SAM" id="MobiDB-lite"/>
    </source>
</evidence>
<comment type="cofactor">
    <cofactor evidence="10">
        <name>Zn(2+)</name>
        <dbReference type="ChEBI" id="CHEBI:29105"/>
    </cofactor>
    <text evidence="10">Binds 1 zinc ion per subunit.</text>
</comment>
<dbReference type="CDD" id="cd00672">
    <property type="entry name" value="CysRS_core"/>
    <property type="match status" value="1"/>
</dbReference>
<evidence type="ECO:0000256" key="6">
    <source>
        <dbReference type="ARBA" id="ARBA00022741"/>
    </source>
</evidence>
<comment type="catalytic activity">
    <reaction evidence="9 10">
        <text>1D-myo-inositol 2-amino-2-deoxy-alpha-D-glucopyranoside + L-cysteine + ATP = 1D-myo-inositol 2-(L-cysteinylamino)-2-deoxy-alpha-D-glucopyranoside + AMP + diphosphate + H(+)</text>
        <dbReference type="Rhea" id="RHEA:26176"/>
        <dbReference type="ChEBI" id="CHEBI:15378"/>
        <dbReference type="ChEBI" id="CHEBI:30616"/>
        <dbReference type="ChEBI" id="CHEBI:33019"/>
        <dbReference type="ChEBI" id="CHEBI:35235"/>
        <dbReference type="ChEBI" id="CHEBI:58886"/>
        <dbReference type="ChEBI" id="CHEBI:58887"/>
        <dbReference type="ChEBI" id="CHEBI:456215"/>
        <dbReference type="EC" id="6.3.1.13"/>
    </reaction>
</comment>
<dbReference type="SUPFAM" id="SSF52374">
    <property type="entry name" value="Nucleotidylyl transferase"/>
    <property type="match status" value="1"/>
</dbReference>
<evidence type="ECO:0000256" key="4">
    <source>
        <dbReference type="ARBA" id="ARBA00022598"/>
    </source>
</evidence>
<feature type="binding site" evidence="10">
    <location>
        <begin position="43"/>
        <end position="46"/>
    </location>
    <ligand>
        <name>L-cysteinyl-5'-AMP</name>
        <dbReference type="ChEBI" id="CHEBI:144924"/>
    </ligand>
</feature>
<evidence type="ECO:0000256" key="1">
    <source>
        <dbReference type="ARBA" id="ARBA00003679"/>
    </source>
</evidence>
<feature type="short sequence motif" description="'ERGGDP' region" evidence="10">
    <location>
        <begin position="185"/>
        <end position="190"/>
    </location>
</feature>
<comment type="subunit">
    <text evidence="3 10">Monomer.</text>
</comment>
<feature type="binding site" evidence="10">
    <location>
        <position position="43"/>
    </location>
    <ligand>
        <name>Zn(2+)</name>
        <dbReference type="ChEBI" id="CHEBI:29105"/>
    </ligand>
</feature>
<dbReference type="EC" id="6.3.1.13" evidence="10"/>
<dbReference type="InterPro" id="IPR014729">
    <property type="entry name" value="Rossmann-like_a/b/a_fold"/>
</dbReference>
<feature type="binding site" evidence="10">
    <location>
        <position position="230"/>
    </location>
    <ligand>
        <name>Zn(2+)</name>
        <dbReference type="ChEBI" id="CHEBI:29105"/>
    </ligand>
</feature>
<keyword evidence="14" id="KW-1185">Reference proteome</keyword>
<feature type="region of interest" description="Disordered" evidence="11">
    <location>
        <begin position="1"/>
        <end position="28"/>
    </location>
</feature>
<dbReference type="Gene3D" id="3.40.50.620">
    <property type="entry name" value="HUPs"/>
    <property type="match status" value="1"/>
</dbReference>
<comment type="caution">
    <text evidence="13">The sequence shown here is derived from an EMBL/GenBank/DDBJ whole genome shotgun (WGS) entry which is preliminary data.</text>
</comment>
<feature type="domain" description="tRNA synthetases class I catalytic" evidence="12">
    <location>
        <begin position="38"/>
        <end position="336"/>
    </location>
</feature>
<feature type="short sequence motif" description="'KMSKS' region" evidence="10">
    <location>
        <begin position="288"/>
        <end position="292"/>
    </location>
</feature>
<dbReference type="Pfam" id="PF01406">
    <property type="entry name" value="tRNA-synt_1e"/>
    <property type="match status" value="1"/>
</dbReference>
<feature type="binding site" evidence="10">
    <location>
        <position position="255"/>
    </location>
    <ligand>
        <name>Zn(2+)</name>
        <dbReference type="ChEBI" id="CHEBI:29105"/>
    </ligand>
</feature>
<evidence type="ECO:0000256" key="2">
    <source>
        <dbReference type="ARBA" id="ARBA00007723"/>
    </source>
</evidence>
<organism evidence="13 14">
    <name type="scientific">Pseudokineococcus basanitobsidens</name>
    <dbReference type="NCBI Taxonomy" id="1926649"/>
    <lineage>
        <taxon>Bacteria</taxon>
        <taxon>Bacillati</taxon>
        <taxon>Actinomycetota</taxon>
        <taxon>Actinomycetes</taxon>
        <taxon>Kineosporiales</taxon>
        <taxon>Kineosporiaceae</taxon>
        <taxon>Pseudokineococcus</taxon>
    </lineage>
</organism>
<evidence type="ECO:0000256" key="10">
    <source>
        <dbReference type="HAMAP-Rule" id="MF_01697"/>
    </source>
</evidence>
<protein>
    <recommendedName>
        <fullName evidence="10">L-cysteine:1D-myo-inositol 2-amino-2-deoxy-alpha-D-glucopyranoside ligase</fullName>
        <shortName evidence="10">L-Cys:GlcN-Ins ligase</shortName>
        <ecNumber evidence="10">6.3.1.13</ecNumber>
    </recommendedName>
    <alternativeName>
        <fullName evidence="10">Mycothiol ligase</fullName>
        <shortName evidence="10">MSH ligase</shortName>
    </alternativeName>
</protein>
<evidence type="ECO:0000256" key="9">
    <source>
        <dbReference type="ARBA" id="ARBA00048350"/>
    </source>
</evidence>
<dbReference type="EMBL" id="JBBIAA010000015">
    <property type="protein sequence ID" value="MEJ5946056.1"/>
    <property type="molecule type" value="Genomic_DNA"/>
</dbReference>
<comment type="similarity">
    <text evidence="2 10">Belongs to the class-I aminoacyl-tRNA synthetase family. MshC subfamily.</text>
</comment>
<dbReference type="PRINTS" id="PR00983">
    <property type="entry name" value="TRNASYNTHCYS"/>
</dbReference>
<dbReference type="GO" id="GO:0035446">
    <property type="term" value="F:cysteine-glucosaminylinositol ligase activity"/>
    <property type="evidence" value="ECO:0007669"/>
    <property type="project" value="UniProtKB-EC"/>
</dbReference>
<feature type="binding site" evidence="10">
    <location>
        <begin position="248"/>
        <end position="250"/>
    </location>
    <ligand>
        <name>L-cysteinyl-5'-AMP</name>
        <dbReference type="ChEBI" id="CHEBI:144924"/>
    </ligand>
</feature>
<dbReference type="PANTHER" id="PTHR10890:SF3">
    <property type="entry name" value="CYSTEINE--TRNA LIGASE, CYTOPLASMIC"/>
    <property type="match status" value="1"/>
</dbReference>
<dbReference type="InterPro" id="IPR017812">
    <property type="entry name" value="Mycothiol_ligase_MshC"/>
</dbReference>
<keyword evidence="8 10" id="KW-0067">ATP-binding</keyword>
<evidence type="ECO:0000313" key="13">
    <source>
        <dbReference type="EMBL" id="MEJ5946056.1"/>
    </source>
</evidence>
<feature type="short sequence motif" description="'HIGH' region" evidence="10">
    <location>
        <begin position="45"/>
        <end position="55"/>
    </location>
</feature>
<comment type="function">
    <text evidence="1 10">Catalyzes the ATP-dependent condensation of GlcN-Ins and L-cysteine to form L-Cys-GlcN-Ins.</text>
</comment>
<reference evidence="13 14" key="1">
    <citation type="journal article" date="2017" name="Int. J. Syst. Evol. Microbiol.">
        <title>Pseudokineococcus basanitobsidens sp. nov., isolated from volcanic rock.</title>
        <authorList>
            <person name="Lee D.W."/>
            <person name="Park M.Y."/>
            <person name="Kim J.J."/>
            <person name="Kim B.S."/>
        </authorList>
    </citation>
    <scope>NUCLEOTIDE SEQUENCE [LARGE SCALE GENOMIC DNA]</scope>
    <source>
        <strain evidence="13 14">DSM 103726</strain>
    </source>
</reference>
<keyword evidence="5 10" id="KW-0479">Metal-binding</keyword>